<protein>
    <submittedName>
        <fullName evidence="2">Uncharacterized protein</fullName>
    </submittedName>
</protein>
<keyword evidence="3" id="KW-1185">Reference proteome</keyword>
<dbReference type="EMBL" id="CP060719">
    <property type="protein sequence ID" value="QNN69436.1"/>
    <property type="molecule type" value="Genomic_DNA"/>
</dbReference>
<evidence type="ECO:0000256" key="1">
    <source>
        <dbReference type="SAM" id="SignalP"/>
    </source>
</evidence>
<evidence type="ECO:0000313" key="2">
    <source>
        <dbReference type="EMBL" id="QNN69436.1"/>
    </source>
</evidence>
<reference evidence="2 3" key="1">
    <citation type="submission" date="2020-08" db="EMBL/GenBank/DDBJ databases">
        <title>Genome sequence of Thermomonas carbonis KCTC 42013T.</title>
        <authorList>
            <person name="Hyun D.-W."/>
            <person name="Bae J.-W."/>
        </authorList>
    </citation>
    <scope>NUCLEOTIDE SEQUENCE [LARGE SCALE GENOMIC DNA]</scope>
    <source>
        <strain evidence="2 3">KCTC 42013</strain>
    </source>
</reference>
<feature type="signal peptide" evidence="1">
    <location>
        <begin position="1"/>
        <end position="30"/>
    </location>
</feature>
<proteinExistence type="predicted"/>
<dbReference type="AlphaFoldDB" id="A0A7G9SNL1"/>
<dbReference type="RefSeq" id="WP_187551956.1">
    <property type="nucleotide sequence ID" value="NZ_BMZL01000006.1"/>
</dbReference>
<gene>
    <name evidence="2" type="ORF">H9L16_12225</name>
</gene>
<accession>A0A7G9SNL1</accession>
<sequence length="102" mass="11596">MQVIQRTVLLLALSMSVGFVTLLHPTAAQAQDVIESQIDGEFEGWEGETVIKLQNGQIWLQTEYHYHYHYAYSPDVIIFQTSGGWKMKVEGTDKAVGVRQLR</sequence>
<organism evidence="2 3">
    <name type="scientific">Thermomonas carbonis</name>
    <dbReference type="NCBI Taxonomy" id="1463158"/>
    <lineage>
        <taxon>Bacteria</taxon>
        <taxon>Pseudomonadati</taxon>
        <taxon>Pseudomonadota</taxon>
        <taxon>Gammaproteobacteria</taxon>
        <taxon>Lysobacterales</taxon>
        <taxon>Lysobacteraceae</taxon>
        <taxon>Thermomonas</taxon>
    </lineage>
</organism>
<evidence type="ECO:0000313" key="3">
    <source>
        <dbReference type="Proteomes" id="UP000515804"/>
    </source>
</evidence>
<dbReference type="KEGG" id="tcn:H9L16_12225"/>
<name>A0A7G9SNL1_9GAMM</name>
<feature type="chain" id="PRO_5028894404" evidence="1">
    <location>
        <begin position="31"/>
        <end position="102"/>
    </location>
</feature>
<keyword evidence="1" id="KW-0732">Signal</keyword>
<dbReference type="Proteomes" id="UP000515804">
    <property type="component" value="Chromosome"/>
</dbReference>